<keyword evidence="2" id="KW-1185">Reference proteome</keyword>
<name>A0A3D8QN96_9HELO</name>
<dbReference type="AlphaFoldDB" id="A0A3D8QN96"/>
<accession>A0A3D8QN96</accession>
<reference evidence="1 2" key="1">
    <citation type="journal article" date="2018" name="IMA Fungus">
        <title>IMA Genome-F 9: Draft genome sequence of Annulohypoxylon stygium, Aspergillus mulundensis, Berkeleyomyces basicola (syn. Thielaviopsis basicola), Ceratocystis smalleyi, two Cercospora beticola strains, Coleophoma cylindrospora, Fusarium fracticaudum, Phialophora cf. hyalina, and Morchella septimelata.</title>
        <authorList>
            <person name="Wingfield B.D."/>
            <person name="Bills G.F."/>
            <person name="Dong Y."/>
            <person name="Huang W."/>
            <person name="Nel W.J."/>
            <person name="Swalarsk-Parry B.S."/>
            <person name="Vaghefi N."/>
            <person name="Wilken P.M."/>
            <person name="An Z."/>
            <person name="de Beer Z.W."/>
            <person name="De Vos L."/>
            <person name="Chen L."/>
            <person name="Duong T.A."/>
            <person name="Gao Y."/>
            <person name="Hammerbacher A."/>
            <person name="Kikkert J.R."/>
            <person name="Li Y."/>
            <person name="Li H."/>
            <person name="Li K."/>
            <person name="Li Q."/>
            <person name="Liu X."/>
            <person name="Ma X."/>
            <person name="Naidoo K."/>
            <person name="Pethybridge S.J."/>
            <person name="Sun J."/>
            <person name="Steenkamp E.T."/>
            <person name="van der Nest M.A."/>
            <person name="van Wyk S."/>
            <person name="Wingfield M.J."/>
            <person name="Xiong C."/>
            <person name="Yue Q."/>
            <person name="Zhang X."/>
        </authorList>
    </citation>
    <scope>NUCLEOTIDE SEQUENCE [LARGE SCALE GENOMIC DNA]</scope>
    <source>
        <strain evidence="1 2">BP6252</strain>
    </source>
</reference>
<organism evidence="1 2">
    <name type="scientific">Coleophoma cylindrospora</name>
    <dbReference type="NCBI Taxonomy" id="1849047"/>
    <lineage>
        <taxon>Eukaryota</taxon>
        <taxon>Fungi</taxon>
        <taxon>Dikarya</taxon>
        <taxon>Ascomycota</taxon>
        <taxon>Pezizomycotina</taxon>
        <taxon>Leotiomycetes</taxon>
        <taxon>Helotiales</taxon>
        <taxon>Dermateaceae</taxon>
        <taxon>Coleophoma</taxon>
    </lineage>
</organism>
<proteinExistence type="predicted"/>
<dbReference type="EMBL" id="PDLM01000013">
    <property type="protein sequence ID" value="RDW63272.1"/>
    <property type="molecule type" value="Genomic_DNA"/>
</dbReference>
<comment type="caution">
    <text evidence="1">The sequence shown here is derived from an EMBL/GenBank/DDBJ whole genome shotgun (WGS) entry which is preliminary data.</text>
</comment>
<protein>
    <submittedName>
        <fullName evidence="1">Uncharacterized protein</fullName>
    </submittedName>
</protein>
<dbReference type="Proteomes" id="UP000256645">
    <property type="component" value="Unassembled WGS sequence"/>
</dbReference>
<evidence type="ECO:0000313" key="2">
    <source>
        <dbReference type="Proteomes" id="UP000256645"/>
    </source>
</evidence>
<gene>
    <name evidence="1" type="ORF">BP6252_10817</name>
</gene>
<evidence type="ECO:0000313" key="1">
    <source>
        <dbReference type="EMBL" id="RDW63272.1"/>
    </source>
</evidence>
<sequence>MEYRTVRPHHAKSRDPAPHSYNGYITRVCLANNYKAYKAELNRDLKYYPEFSEITPTQWKVGRSWRRYKRASQPSWMYPANRQIILDEERHIRNQWRREQLAVAISYNKPQPSQQPSIDDSVTDVKDTFRQMFGHVVQEEEKEHQVEAKPRTSRLRKEKSLILDEDIVDNDDAKSLFNRQRYREQQANWPEIYCIPVEKEMADLRKQGFLKDDGMDLTTGDIALDDISNLHPDAGYAVKWKSPKRRARGGSEMSPPEPVILHSDTFSDEELAMLMETCLDLDWVLVSDDAVSSSESWVEVD</sequence>